<dbReference type="EC" id="2.3.-.-" evidence="2"/>
<sequence>MMVQTRRVRLRRLIESDLADYQRLLSFPVMAWANHAANDLSPATLAIAFEKDRHSPYAFAVIGRHSHRLIGVILYYHHRMTPAERLCALDLAYFLDPAVWGRGLMPEAIQLSFELIRGKHDRWLWADCLLANRRSQRVLEKVGFQAVRTVQMMNTTEPDPVAVNQYRLRLTATDE</sequence>
<dbReference type="Proteomes" id="UP001589691">
    <property type="component" value="Unassembled WGS sequence"/>
</dbReference>
<protein>
    <submittedName>
        <fullName evidence="2">GNAT family N-acetyltransferase</fullName>
        <ecNumber evidence="2">2.3.-.-</ecNumber>
    </submittedName>
</protein>
<dbReference type="Pfam" id="PF13302">
    <property type="entry name" value="Acetyltransf_3"/>
    <property type="match status" value="1"/>
</dbReference>
<keyword evidence="3" id="KW-1185">Reference proteome</keyword>
<dbReference type="InterPro" id="IPR051531">
    <property type="entry name" value="N-acetyltransferase"/>
</dbReference>
<dbReference type="EMBL" id="JBHLZY010000025">
    <property type="protein sequence ID" value="MFB9770338.1"/>
    <property type="molecule type" value="Genomic_DNA"/>
</dbReference>
<evidence type="ECO:0000313" key="3">
    <source>
        <dbReference type="Proteomes" id="UP001589691"/>
    </source>
</evidence>
<comment type="caution">
    <text evidence="2">The sequence shown here is derived from an EMBL/GenBank/DDBJ whole genome shotgun (WGS) entry which is preliminary data.</text>
</comment>
<name>A0ABV5WXC5_9LACO</name>
<accession>A0ABV5WXC5</accession>
<dbReference type="SUPFAM" id="SSF55729">
    <property type="entry name" value="Acyl-CoA N-acyltransferases (Nat)"/>
    <property type="match status" value="1"/>
</dbReference>
<reference evidence="2 3" key="1">
    <citation type="submission" date="2024-09" db="EMBL/GenBank/DDBJ databases">
        <authorList>
            <person name="Sun Q."/>
            <person name="Mori K."/>
        </authorList>
    </citation>
    <scope>NUCLEOTIDE SEQUENCE [LARGE SCALE GENOMIC DNA]</scope>
    <source>
        <strain evidence="2 3">TBRC 4576</strain>
    </source>
</reference>
<organism evidence="2 3">
    <name type="scientific">Lactiplantibacillus modestisalitolerans</name>
    <dbReference type="NCBI Taxonomy" id="1457219"/>
    <lineage>
        <taxon>Bacteria</taxon>
        <taxon>Bacillati</taxon>
        <taxon>Bacillota</taxon>
        <taxon>Bacilli</taxon>
        <taxon>Lactobacillales</taxon>
        <taxon>Lactobacillaceae</taxon>
        <taxon>Lactiplantibacillus</taxon>
    </lineage>
</organism>
<evidence type="ECO:0000313" key="2">
    <source>
        <dbReference type="EMBL" id="MFB9770338.1"/>
    </source>
</evidence>
<keyword evidence="2" id="KW-0012">Acyltransferase</keyword>
<dbReference type="InterPro" id="IPR016181">
    <property type="entry name" value="Acyl_CoA_acyltransferase"/>
</dbReference>
<feature type="domain" description="N-acetyltransferase" evidence="1">
    <location>
        <begin position="8"/>
        <end position="173"/>
    </location>
</feature>
<dbReference type="PANTHER" id="PTHR43792">
    <property type="entry name" value="GNAT FAMILY, PUTATIVE (AFU_ORTHOLOGUE AFUA_3G00765)-RELATED-RELATED"/>
    <property type="match status" value="1"/>
</dbReference>
<proteinExistence type="predicted"/>
<dbReference type="PROSITE" id="PS51186">
    <property type="entry name" value="GNAT"/>
    <property type="match status" value="1"/>
</dbReference>
<gene>
    <name evidence="2" type="ORF">ACFFLI_10740</name>
</gene>
<evidence type="ECO:0000259" key="1">
    <source>
        <dbReference type="PROSITE" id="PS51186"/>
    </source>
</evidence>
<dbReference type="RefSeq" id="WP_170177403.1">
    <property type="nucleotide sequence ID" value="NZ_BJEA01000010.1"/>
</dbReference>
<dbReference type="Gene3D" id="3.40.630.30">
    <property type="match status" value="1"/>
</dbReference>
<dbReference type="InterPro" id="IPR000182">
    <property type="entry name" value="GNAT_dom"/>
</dbReference>
<dbReference type="GO" id="GO:0016746">
    <property type="term" value="F:acyltransferase activity"/>
    <property type="evidence" value="ECO:0007669"/>
    <property type="project" value="UniProtKB-KW"/>
</dbReference>
<keyword evidence="2" id="KW-0808">Transferase</keyword>